<dbReference type="Pfam" id="PF04055">
    <property type="entry name" value="Radical_SAM"/>
    <property type="match status" value="1"/>
</dbReference>
<dbReference type="AlphaFoldDB" id="A0A2G9C2E3"/>
<name>A0A2G9C2E3_9BURK</name>
<feature type="domain" description="Elp3/MiaA/NifB-like radical SAM core" evidence="6">
    <location>
        <begin position="56"/>
        <end position="309"/>
    </location>
</feature>
<organism evidence="7 8">
    <name type="scientific">Roseateles chitinivorans</name>
    <dbReference type="NCBI Taxonomy" id="2917965"/>
    <lineage>
        <taxon>Bacteria</taxon>
        <taxon>Pseudomonadati</taxon>
        <taxon>Pseudomonadota</taxon>
        <taxon>Betaproteobacteria</taxon>
        <taxon>Burkholderiales</taxon>
        <taxon>Sphaerotilaceae</taxon>
        <taxon>Roseateles</taxon>
    </lineage>
</organism>
<evidence type="ECO:0000256" key="5">
    <source>
        <dbReference type="ARBA" id="ARBA00023014"/>
    </source>
</evidence>
<evidence type="ECO:0000313" key="7">
    <source>
        <dbReference type="EMBL" id="PIM50542.1"/>
    </source>
</evidence>
<keyword evidence="8" id="KW-1185">Reference proteome</keyword>
<evidence type="ECO:0000256" key="2">
    <source>
        <dbReference type="ARBA" id="ARBA00022691"/>
    </source>
</evidence>
<dbReference type="RefSeq" id="WP_099864454.1">
    <property type="nucleotide sequence ID" value="NZ_PEOG01000125.1"/>
</dbReference>
<dbReference type="Gene3D" id="3.20.20.70">
    <property type="entry name" value="Aldolase class I"/>
    <property type="match status" value="1"/>
</dbReference>
<keyword evidence="4" id="KW-0408">Iron</keyword>
<evidence type="ECO:0000256" key="4">
    <source>
        <dbReference type="ARBA" id="ARBA00023004"/>
    </source>
</evidence>
<dbReference type="SFLD" id="SFLDG01102">
    <property type="entry name" value="Uncharacterised_Radical_SAM_Su"/>
    <property type="match status" value="1"/>
</dbReference>
<dbReference type="GO" id="GO:0046872">
    <property type="term" value="F:metal ion binding"/>
    <property type="evidence" value="ECO:0007669"/>
    <property type="project" value="UniProtKB-KW"/>
</dbReference>
<comment type="cofactor">
    <cofactor evidence="1">
        <name>[4Fe-4S] cluster</name>
        <dbReference type="ChEBI" id="CHEBI:49883"/>
    </cofactor>
</comment>
<dbReference type="PANTHER" id="PTHR21180:SF9">
    <property type="entry name" value="TYPE II SECRETION SYSTEM PROTEIN K"/>
    <property type="match status" value="1"/>
</dbReference>
<keyword evidence="5" id="KW-0411">Iron-sulfur</keyword>
<dbReference type="NCBIfam" id="TIGR03916">
    <property type="entry name" value="rSAM_link_UDG"/>
    <property type="match status" value="1"/>
</dbReference>
<dbReference type="SMART" id="SM00729">
    <property type="entry name" value="Elp3"/>
    <property type="match status" value="1"/>
</dbReference>
<dbReference type="InterPro" id="IPR023874">
    <property type="entry name" value="DNA_rSAM_put"/>
</dbReference>
<accession>A0A2G9C2E3</accession>
<dbReference type="OrthoDB" id="9801154at2"/>
<keyword evidence="3" id="KW-0479">Metal-binding</keyword>
<evidence type="ECO:0000259" key="6">
    <source>
        <dbReference type="SMART" id="SM00729"/>
    </source>
</evidence>
<dbReference type="EMBL" id="PEOG01000125">
    <property type="protein sequence ID" value="PIM50542.1"/>
    <property type="molecule type" value="Genomic_DNA"/>
</dbReference>
<dbReference type="InterPro" id="IPR051675">
    <property type="entry name" value="Endo/Exo/Phosphatase_dom_1"/>
</dbReference>
<dbReference type="SUPFAM" id="SSF102114">
    <property type="entry name" value="Radical SAM enzymes"/>
    <property type="match status" value="1"/>
</dbReference>
<dbReference type="InterPro" id="IPR013785">
    <property type="entry name" value="Aldolase_TIM"/>
</dbReference>
<evidence type="ECO:0000313" key="8">
    <source>
        <dbReference type="Proteomes" id="UP000231501"/>
    </source>
</evidence>
<comment type="caution">
    <text evidence="7">The sequence shown here is derived from an EMBL/GenBank/DDBJ whole genome shotgun (WGS) entry which is preliminary data.</text>
</comment>
<proteinExistence type="predicted"/>
<evidence type="ECO:0000256" key="3">
    <source>
        <dbReference type="ARBA" id="ARBA00022723"/>
    </source>
</evidence>
<dbReference type="InterPro" id="IPR007197">
    <property type="entry name" value="rSAM"/>
</dbReference>
<dbReference type="GO" id="GO:0003824">
    <property type="term" value="F:catalytic activity"/>
    <property type="evidence" value="ECO:0007669"/>
    <property type="project" value="InterPro"/>
</dbReference>
<dbReference type="InterPro" id="IPR010994">
    <property type="entry name" value="RuvA_2-like"/>
</dbReference>
<dbReference type="PANTHER" id="PTHR21180">
    <property type="entry name" value="ENDONUCLEASE/EXONUCLEASE/PHOSPHATASE FAMILY DOMAIN-CONTAINING PROTEIN 1"/>
    <property type="match status" value="1"/>
</dbReference>
<dbReference type="Proteomes" id="UP000231501">
    <property type="component" value="Unassembled WGS sequence"/>
</dbReference>
<sequence>MDLDRKLAILADAAKYDASCASSGTDRRDSVGGAGIGSTEGMGICHSYAPDGRCISLLKILLTNHCQYDCLYCVNRSSSNVARARFSVEEVVRLTLDFYRRNVIEGLFLSSGIVKSPDHTMEQVVRVAQTLREVHDFRGYIHLKTIPDASDELLRRAGRYADRLSINVEMPTEDGLRQLAPEKDTTAIHRSMGRLRLHIDEAREARASTRASGVASAGASTEAPIRVIPGAAARPARPPRFAPAGQSTQMIVGADGSDDRSILRSSAALYGRFRMRRVYYSAFSPIPDAARALPLKAPPLVREHRLYQADWLMRFYGFDHEEIVDDGTGLLRLDVDPKHAWALAHPERFPVDLNQAPRELLLRVPGLGVGSVDRLIAARRLRRVRAEDLRHMKLPVRRVLPFVIVDGHRPGAIPPTGLPAKDAMGARLATGAPTQLGLFG</sequence>
<dbReference type="InterPro" id="IPR006638">
    <property type="entry name" value="Elp3/MiaA/NifB-like_rSAM"/>
</dbReference>
<gene>
    <name evidence="7" type="ORF">CS062_24465</name>
</gene>
<dbReference type="SFLD" id="SFLDS00029">
    <property type="entry name" value="Radical_SAM"/>
    <property type="match status" value="1"/>
</dbReference>
<reference evidence="7 8" key="1">
    <citation type="submission" date="2017-11" db="EMBL/GenBank/DDBJ databases">
        <title>Draft genome sequence of Mitsuaria sp. HWN-4.</title>
        <authorList>
            <person name="Gundlapally S.R."/>
        </authorList>
    </citation>
    <scope>NUCLEOTIDE SEQUENCE [LARGE SCALE GENOMIC DNA]</scope>
    <source>
        <strain evidence="7 8">HWN-4</strain>
    </source>
</reference>
<dbReference type="InterPro" id="IPR058240">
    <property type="entry name" value="rSAM_sf"/>
</dbReference>
<keyword evidence="2" id="KW-0949">S-adenosyl-L-methionine</keyword>
<protein>
    <submittedName>
        <fullName evidence="7">Putative DNA modification/repair radical SAM protein</fullName>
    </submittedName>
</protein>
<dbReference type="CDD" id="cd01335">
    <property type="entry name" value="Radical_SAM"/>
    <property type="match status" value="1"/>
</dbReference>
<dbReference type="GO" id="GO:0051536">
    <property type="term" value="F:iron-sulfur cluster binding"/>
    <property type="evidence" value="ECO:0007669"/>
    <property type="project" value="UniProtKB-KW"/>
</dbReference>
<evidence type="ECO:0000256" key="1">
    <source>
        <dbReference type="ARBA" id="ARBA00001966"/>
    </source>
</evidence>
<dbReference type="SUPFAM" id="SSF47781">
    <property type="entry name" value="RuvA domain 2-like"/>
    <property type="match status" value="1"/>
</dbReference>